<dbReference type="Proteomes" id="UP000004995">
    <property type="component" value="Unassembled WGS sequence"/>
</dbReference>
<reference evidence="3" key="2">
    <citation type="submission" date="2018-08" db="UniProtKB">
        <authorList>
            <consortium name="EnsemblPlants"/>
        </authorList>
    </citation>
    <scope>IDENTIFICATION</scope>
    <source>
        <strain evidence="3">Yugu1</strain>
    </source>
</reference>
<dbReference type="AlphaFoldDB" id="K3ZM81"/>
<keyword evidence="4" id="KW-1185">Reference proteome</keyword>
<accession>K3ZM81</accession>
<dbReference type="EnsemblPlants" id="KQK95212">
    <property type="protein sequence ID" value="KQK95212"/>
    <property type="gene ID" value="SETIT_027695mg"/>
</dbReference>
<evidence type="ECO:0000313" key="4">
    <source>
        <dbReference type="Proteomes" id="UP000004995"/>
    </source>
</evidence>
<dbReference type="PANTHER" id="PTHR47482">
    <property type="entry name" value="OS11G0632001 PROTEIN"/>
    <property type="match status" value="1"/>
</dbReference>
<dbReference type="HOGENOM" id="CLU_062940_0_0_1"/>
<evidence type="ECO:0000313" key="3">
    <source>
        <dbReference type="EnsemblPlants" id="KQK95212"/>
    </source>
</evidence>
<dbReference type="PANTHER" id="PTHR47482:SF5">
    <property type="entry name" value="FAR1 DOMAIN-CONTAINING PROTEIN"/>
    <property type="match status" value="1"/>
</dbReference>
<feature type="domain" description="FAR1" evidence="2">
    <location>
        <begin position="80"/>
        <end position="160"/>
    </location>
</feature>
<dbReference type="EMBL" id="AGNK02005104">
    <property type="status" value="NOT_ANNOTATED_CDS"/>
    <property type="molecule type" value="Genomic_DNA"/>
</dbReference>
<protein>
    <recommendedName>
        <fullName evidence="2">FAR1 domain-containing protein</fullName>
    </recommendedName>
</protein>
<dbReference type="eggNOG" id="ENOG502QR4C">
    <property type="taxonomic scope" value="Eukaryota"/>
</dbReference>
<dbReference type="InterPro" id="IPR004330">
    <property type="entry name" value="FAR1_DNA_bnd_dom"/>
</dbReference>
<organism evidence="3 4">
    <name type="scientific">Setaria italica</name>
    <name type="common">Foxtail millet</name>
    <name type="synonym">Panicum italicum</name>
    <dbReference type="NCBI Taxonomy" id="4555"/>
    <lineage>
        <taxon>Eukaryota</taxon>
        <taxon>Viridiplantae</taxon>
        <taxon>Streptophyta</taxon>
        <taxon>Embryophyta</taxon>
        <taxon>Tracheophyta</taxon>
        <taxon>Spermatophyta</taxon>
        <taxon>Magnoliopsida</taxon>
        <taxon>Liliopsida</taxon>
        <taxon>Poales</taxon>
        <taxon>Poaceae</taxon>
        <taxon>PACMAD clade</taxon>
        <taxon>Panicoideae</taxon>
        <taxon>Panicodae</taxon>
        <taxon>Paniceae</taxon>
        <taxon>Cenchrinae</taxon>
        <taxon>Setaria</taxon>
    </lineage>
</organism>
<dbReference type="Gramene" id="KQK95212">
    <property type="protein sequence ID" value="KQK95212"/>
    <property type="gene ID" value="SETIT_027695mg"/>
</dbReference>
<dbReference type="Pfam" id="PF03101">
    <property type="entry name" value="FAR1"/>
    <property type="match status" value="1"/>
</dbReference>
<name>K3ZM81_SETIT</name>
<dbReference type="OMA" id="FGGHETE"/>
<evidence type="ECO:0000256" key="1">
    <source>
        <dbReference type="SAM" id="MobiDB-lite"/>
    </source>
</evidence>
<feature type="region of interest" description="Disordered" evidence="1">
    <location>
        <begin position="1"/>
        <end position="30"/>
    </location>
</feature>
<proteinExistence type="predicted"/>
<evidence type="ECO:0000259" key="2">
    <source>
        <dbReference type="Pfam" id="PF03101"/>
    </source>
</evidence>
<dbReference type="InParanoid" id="K3ZM81"/>
<sequence length="255" mass="29353">HQMKPKEGNQSSPHQTQGHKERTLASTSSRGISTLSSEYVSVQVGANKEVYHEDEDIVYSQPIVPKLGMEFDTIQEARRVYNEYAMKLGFSIRVASSRNSNVTKELSRKEWEAAIAVLTTATRKSNTIKKLDCKAHMAVGLRNGRWRVIVMQSDHTHPMVKAIGVRKHLRSHRSISWADYELLKTLHHRNISTTQIWGPSFYYATMIDDNNNVVRGLFWVDGRTREMYKSFEDCIFFDTTYCTNRYDMPFAPIGI</sequence>
<dbReference type="STRING" id="4555.K3ZM81"/>
<reference evidence="4" key="1">
    <citation type="journal article" date="2012" name="Nat. Biotechnol.">
        <title>Reference genome sequence of the model plant Setaria.</title>
        <authorList>
            <person name="Bennetzen J.L."/>
            <person name="Schmutz J."/>
            <person name="Wang H."/>
            <person name="Percifield R."/>
            <person name="Hawkins J."/>
            <person name="Pontaroli A.C."/>
            <person name="Estep M."/>
            <person name="Feng L."/>
            <person name="Vaughn J.N."/>
            <person name="Grimwood J."/>
            <person name="Jenkins J."/>
            <person name="Barry K."/>
            <person name="Lindquist E."/>
            <person name="Hellsten U."/>
            <person name="Deshpande S."/>
            <person name="Wang X."/>
            <person name="Wu X."/>
            <person name="Mitros T."/>
            <person name="Triplett J."/>
            <person name="Yang X."/>
            <person name="Ye C.Y."/>
            <person name="Mauro-Herrera M."/>
            <person name="Wang L."/>
            <person name="Li P."/>
            <person name="Sharma M."/>
            <person name="Sharma R."/>
            <person name="Ronald P.C."/>
            <person name="Panaud O."/>
            <person name="Kellogg E.A."/>
            <person name="Brutnell T.P."/>
            <person name="Doust A.N."/>
            <person name="Tuskan G.A."/>
            <person name="Rokhsar D."/>
            <person name="Devos K.M."/>
        </authorList>
    </citation>
    <scope>NUCLEOTIDE SEQUENCE [LARGE SCALE GENOMIC DNA]</scope>
    <source>
        <strain evidence="4">cv. Yugu1</strain>
    </source>
</reference>